<evidence type="ECO:0000313" key="3">
    <source>
        <dbReference type="Proteomes" id="UP000598271"/>
    </source>
</evidence>
<dbReference type="RefSeq" id="WP_189562959.1">
    <property type="nucleotide sequence ID" value="NZ_BMXF01000001.1"/>
</dbReference>
<feature type="signal peptide" evidence="1">
    <location>
        <begin position="1"/>
        <end position="21"/>
    </location>
</feature>
<feature type="chain" id="PRO_5035214457" description="Outer membrane protein beta-barrel domain-containing protein" evidence="1">
    <location>
        <begin position="22"/>
        <end position="229"/>
    </location>
</feature>
<gene>
    <name evidence="2" type="ORF">GCM10007390_07050</name>
</gene>
<dbReference type="Proteomes" id="UP000598271">
    <property type="component" value="Unassembled WGS sequence"/>
</dbReference>
<accession>A0A8J3D5J9</accession>
<comment type="caution">
    <text evidence="2">The sequence shown here is derived from an EMBL/GenBank/DDBJ whole genome shotgun (WGS) entry which is preliminary data.</text>
</comment>
<name>A0A8J3D5J9_9BACT</name>
<keyword evidence="3" id="KW-1185">Reference proteome</keyword>
<organism evidence="2 3">
    <name type="scientific">Persicitalea jodogahamensis</name>
    <dbReference type="NCBI Taxonomy" id="402147"/>
    <lineage>
        <taxon>Bacteria</taxon>
        <taxon>Pseudomonadati</taxon>
        <taxon>Bacteroidota</taxon>
        <taxon>Cytophagia</taxon>
        <taxon>Cytophagales</taxon>
        <taxon>Spirosomataceae</taxon>
        <taxon>Persicitalea</taxon>
    </lineage>
</organism>
<protein>
    <recommendedName>
        <fullName evidence="4">Outer membrane protein beta-barrel domain-containing protein</fullName>
    </recommendedName>
</protein>
<sequence>MKKLLLLGIISCFASPPVAWAQVQDGTRYWGGTINIEGATSSSRDSYSSMTSSDNQHTISPELQWGKFVNPTTMVGLGAQYSFSWHKHTFGITSAPNSSTSQSATSQSIGILPFVRKYKSVGERWAVFLHAEIGPSYIWNKSKTTPANPFADNSHNWKYELGVKPGLVYFFPKNNLAIEGYANVLSFYTEYTDFEQDSGRRLQFSTGLSTSFPSYFTIRIAKYLIPKTN</sequence>
<evidence type="ECO:0000256" key="1">
    <source>
        <dbReference type="SAM" id="SignalP"/>
    </source>
</evidence>
<evidence type="ECO:0008006" key="4">
    <source>
        <dbReference type="Google" id="ProtNLM"/>
    </source>
</evidence>
<evidence type="ECO:0000313" key="2">
    <source>
        <dbReference type="EMBL" id="GHB56315.1"/>
    </source>
</evidence>
<dbReference type="AlphaFoldDB" id="A0A8J3D5J9"/>
<proteinExistence type="predicted"/>
<keyword evidence="1" id="KW-0732">Signal</keyword>
<dbReference type="EMBL" id="BMXF01000001">
    <property type="protein sequence ID" value="GHB56315.1"/>
    <property type="molecule type" value="Genomic_DNA"/>
</dbReference>
<reference evidence="2 3" key="1">
    <citation type="journal article" date="2014" name="Int. J. Syst. Evol. Microbiol.">
        <title>Complete genome sequence of Corynebacterium casei LMG S-19264T (=DSM 44701T), isolated from a smear-ripened cheese.</title>
        <authorList>
            <consortium name="US DOE Joint Genome Institute (JGI-PGF)"/>
            <person name="Walter F."/>
            <person name="Albersmeier A."/>
            <person name="Kalinowski J."/>
            <person name="Ruckert C."/>
        </authorList>
    </citation>
    <scope>NUCLEOTIDE SEQUENCE [LARGE SCALE GENOMIC DNA]</scope>
    <source>
        <strain evidence="2 3">KCTC 12866</strain>
    </source>
</reference>